<proteinExistence type="predicted"/>
<organism evidence="2">
    <name type="scientific">Anopheles darlingi</name>
    <name type="common">Mosquito</name>
    <dbReference type="NCBI Taxonomy" id="43151"/>
    <lineage>
        <taxon>Eukaryota</taxon>
        <taxon>Metazoa</taxon>
        <taxon>Ecdysozoa</taxon>
        <taxon>Arthropoda</taxon>
        <taxon>Hexapoda</taxon>
        <taxon>Insecta</taxon>
        <taxon>Pterygota</taxon>
        <taxon>Neoptera</taxon>
        <taxon>Endopterygota</taxon>
        <taxon>Diptera</taxon>
        <taxon>Nematocera</taxon>
        <taxon>Culicoidea</taxon>
        <taxon>Culicidae</taxon>
        <taxon>Anophelinae</taxon>
        <taxon>Anopheles</taxon>
    </lineage>
</organism>
<accession>A0A2M4DAL9</accession>
<sequence>MMGKFPPPPSPPLPAPAMASPVLLLLAAAEEDAPLDSRTFVVSECSISPVTIDRSVRSGSSSRLLSCCRNSLITSGIARSGNSLMTASQNSVIADTVDKVSFACTCEGLLERMRPTTSPSRPGAGVAGLASSFSQVKKPQRAHTRSHSHGVDSTPRTSHFGVALQEFDVSPPVLAPQTLSTGW</sequence>
<name>A0A2M4DAL9_ANODA</name>
<evidence type="ECO:0000256" key="1">
    <source>
        <dbReference type="SAM" id="MobiDB-lite"/>
    </source>
</evidence>
<dbReference type="EMBL" id="GGFL01010363">
    <property type="protein sequence ID" value="MBW74541.1"/>
    <property type="molecule type" value="Transcribed_RNA"/>
</dbReference>
<dbReference type="AlphaFoldDB" id="A0A2M4DAL9"/>
<protein>
    <submittedName>
        <fullName evidence="2">Putative secreted protein</fullName>
    </submittedName>
</protein>
<reference evidence="2" key="1">
    <citation type="submission" date="2018-01" db="EMBL/GenBank/DDBJ databases">
        <title>An insight into the sialome of Amazonian anophelines.</title>
        <authorList>
            <person name="Ribeiro J.M."/>
            <person name="Scarpassa V."/>
            <person name="Calvo E."/>
        </authorList>
    </citation>
    <scope>NUCLEOTIDE SEQUENCE</scope>
</reference>
<evidence type="ECO:0000313" key="2">
    <source>
        <dbReference type="EMBL" id="MBW74541.1"/>
    </source>
</evidence>
<feature type="region of interest" description="Disordered" evidence="1">
    <location>
        <begin position="113"/>
        <end position="157"/>
    </location>
</feature>
<feature type="compositionally biased region" description="Basic residues" evidence="1">
    <location>
        <begin position="138"/>
        <end position="148"/>
    </location>
</feature>